<feature type="transmembrane region" description="Helical" evidence="11">
    <location>
        <begin position="348"/>
        <end position="369"/>
    </location>
</feature>
<evidence type="ECO:0000256" key="8">
    <source>
        <dbReference type="ARBA" id="ARBA00022692"/>
    </source>
</evidence>
<evidence type="ECO:0000256" key="11">
    <source>
        <dbReference type="SAM" id="Phobius"/>
    </source>
</evidence>
<dbReference type="InterPro" id="IPR036259">
    <property type="entry name" value="MFS_trans_sf"/>
</dbReference>
<keyword evidence="4" id="KW-0813">Transport</keyword>
<dbReference type="RefSeq" id="WP_261296783.1">
    <property type="nucleotide sequence ID" value="NZ_JAMTCD010000001.1"/>
</dbReference>
<dbReference type="CDD" id="cd17394">
    <property type="entry name" value="MFS_FucP_like"/>
    <property type="match status" value="1"/>
</dbReference>
<dbReference type="Gene3D" id="1.20.1250.20">
    <property type="entry name" value="MFS general substrate transporter like domains"/>
    <property type="match status" value="2"/>
</dbReference>
<evidence type="ECO:0000256" key="3">
    <source>
        <dbReference type="ARBA" id="ARBA00009120"/>
    </source>
</evidence>
<feature type="domain" description="Major facilitator superfamily (MFS) profile" evidence="12">
    <location>
        <begin position="28"/>
        <end position="436"/>
    </location>
</feature>
<keyword evidence="8 11" id="KW-0812">Transmembrane</keyword>
<evidence type="ECO:0000313" key="14">
    <source>
        <dbReference type="Proteomes" id="UP001155546"/>
    </source>
</evidence>
<dbReference type="InterPro" id="IPR011701">
    <property type="entry name" value="MFS"/>
</dbReference>
<dbReference type="GO" id="GO:1904659">
    <property type="term" value="P:D-glucose transmembrane transport"/>
    <property type="evidence" value="ECO:0007669"/>
    <property type="project" value="InterPro"/>
</dbReference>
<feature type="transmembrane region" description="Helical" evidence="11">
    <location>
        <begin position="297"/>
        <end position="316"/>
    </location>
</feature>
<comment type="caution">
    <text evidence="13">The sequence shown here is derived from an EMBL/GenBank/DDBJ whole genome shotgun (WGS) entry which is preliminary data.</text>
</comment>
<evidence type="ECO:0000256" key="7">
    <source>
        <dbReference type="ARBA" id="ARBA00022597"/>
    </source>
</evidence>
<dbReference type="AlphaFoldDB" id="A0A9X2WIY4"/>
<evidence type="ECO:0000259" key="12">
    <source>
        <dbReference type="PROSITE" id="PS50850"/>
    </source>
</evidence>
<proteinExistence type="inferred from homology"/>
<dbReference type="NCBIfam" id="TIGR00885">
    <property type="entry name" value="fucP"/>
    <property type="match status" value="1"/>
</dbReference>
<feature type="transmembrane region" description="Helical" evidence="11">
    <location>
        <begin position="118"/>
        <end position="139"/>
    </location>
</feature>
<feature type="transmembrane region" description="Helical" evidence="11">
    <location>
        <begin position="323"/>
        <end position="342"/>
    </location>
</feature>
<dbReference type="Pfam" id="PF07690">
    <property type="entry name" value="MFS_1"/>
    <property type="match status" value="1"/>
</dbReference>
<comment type="function">
    <text evidence="1">Intake of glucose and galactose.</text>
</comment>
<evidence type="ECO:0000256" key="6">
    <source>
        <dbReference type="ARBA" id="ARBA00022519"/>
    </source>
</evidence>
<dbReference type="PANTHER" id="PTHR43702">
    <property type="entry name" value="L-FUCOSE-PROTON SYMPORTER"/>
    <property type="match status" value="1"/>
</dbReference>
<keyword evidence="6" id="KW-0997">Cell inner membrane</keyword>
<keyword evidence="10 11" id="KW-0472">Membrane</keyword>
<feature type="transmembrane region" description="Helical" evidence="11">
    <location>
        <begin position="160"/>
        <end position="179"/>
    </location>
</feature>
<dbReference type="InterPro" id="IPR005275">
    <property type="entry name" value="Lfuc_symporter_FucP"/>
</dbReference>
<keyword evidence="9 11" id="KW-1133">Transmembrane helix</keyword>
<feature type="transmembrane region" description="Helical" evidence="11">
    <location>
        <begin position="255"/>
        <end position="277"/>
    </location>
</feature>
<dbReference type="InterPro" id="IPR005964">
    <property type="entry name" value="Glc/Gal_transptr_bac"/>
</dbReference>
<feature type="transmembrane region" description="Helical" evidence="11">
    <location>
        <begin position="27"/>
        <end position="53"/>
    </location>
</feature>
<feature type="transmembrane region" description="Helical" evidence="11">
    <location>
        <begin position="65"/>
        <end position="87"/>
    </location>
</feature>
<dbReference type="Proteomes" id="UP001155546">
    <property type="component" value="Unassembled WGS sequence"/>
</dbReference>
<name>A0A9X2WIY4_9GAMM</name>
<dbReference type="PANTHER" id="PTHR43702:SF3">
    <property type="entry name" value="PROTEIN TSGA"/>
    <property type="match status" value="1"/>
</dbReference>
<dbReference type="InterPro" id="IPR050375">
    <property type="entry name" value="MFS_TsgA-like"/>
</dbReference>
<keyword evidence="7" id="KW-0762">Sugar transport</keyword>
<evidence type="ECO:0000256" key="5">
    <source>
        <dbReference type="ARBA" id="ARBA00022475"/>
    </source>
</evidence>
<comment type="subcellular location">
    <subcellularLocation>
        <location evidence="2">Cell inner membrane</location>
        <topology evidence="2">Multi-pass membrane protein</topology>
    </subcellularLocation>
</comment>
<dbReference type="GO" id="GO:0005886">
    <property type="term" value="C:plasma membrane"/>
    <property type="evidence" value="ECO:0007669"/>
    <property type="project" value="UniProtKB-SubCell"/>
</dbReference>
<feature type="transmembrane region" description="Helical" evidence="11">
    <location>
        <begin position="94"/>
        <end position="112"/>
    </location>
</feature>
<feature type="transmembrane region" description="Helical" evidence="11">
    <location>
        <begin position="211"/>
        <end position="234"/>
    </location>
</feature>
<feature type="transmembrane region" description="Helical" evidence="11">
    <location>
        <begin position="406"/>
        <end position="426"/>
    </location>
</feature>
<dbReference type="InterPro" id="IPR020846">
    <property type="entry name" value="MFS_dom"/>
</dbReference>
<evidence type="ECO:0000256" key="4">
    <source>
        <dbReference type="ARBA" id="ARBA00022448"/>
    </source>
</evidence>
<protein>
    <submittedName>
        <fullName evidence="13">L-fucose:H+ symporter permease</fullName>
    </submittedName>
</protein>
<dbReference type="SUPFAM" id="SSF103473">
    <property type="entry name" value="MFS general substrate transporter"/>
    <property type="match status" value="1"/>
</dbReference>
<accession>A0A9X2WIY4</accession>
<comment type="similarity">
    <text evidence="3">Belongs to the major facilitator superfamily. FHS transporter (TC 2.A.1.7) family.</text>
</comment>
<evidence type="ECO:0000256" key="1">
    <source>
        <dbReference type="ARBA" id="ARBA00003321"/>
    </source>
</evidence>
<keyword evidence="14" id="KW-1185">Reference proteome</keyword>
<keyword evidence="5" id="KW-1003">Cell membrane</keyword>
<dbReference type="EMBL" id="JAMTCD010000001">
    <property type="protein sequence ID" value="MCT7940329.1"/>
    <property type="molecule type" value="Genomic_DNA"/>
</dbReference>
<evidence type="ECO:0000256" key="10">
    <source>
        <dbReference type="ARBA" id="ARBA00023136"/>
    </source>
</evidence>
<sequence>MAGPTTDASIQVDATQDAAHQGGNYRFALFALTSLFFMWGFLTCLNDILIPYLKNMFELNYTQAMLVQFCFFGAYFIVSIPAGNLVGKIGYQKGIITGLVIACVGCLLFYPSASFASYNMFLFAFFVLASGITILQVSANPYVSALGPAETASSRLTMTQAFNSLGTTVAPFFGSWLILSTIEHPDSVTELDQAISSLSAVEQASTVQVPYLILAAALFMLAILFLFLKLPLLGKKDTSANLQPISGSAWRFPHLTLGAVGIFVYVGAEVGIGSFLINFLTQDEIGGLTESQAANYIAYYFGGAMVGRFIGALVMQKVKAGKVLAFNAVCACLLVATAMFSAGTTAMWALLLVGLCNSIMFPTIFSLALQDLKQHTSQGSGILCLAIVGGAIVPLLQGMLADSLGIQLAFVLPLICYGFICYYGLIGCDAKRPSTSV</sequence>
<dbReference type="NCBIfam" id="TIGR01272">
    <property type="entry name" value="gluP"/>
    <property type="match status" value="1"/>
</dbReference>
<dbReference type="GO" id="GO:0055056">
    <property type="term" value="F:D-glucose transmembrane transporter activity"/>
    <property type="evidence" value="ECO:0007669"/>
    <property type="project" value="InterPro"/>
</dbReference>
<evidence type="ECO:0000256" key="9">
    <source>
        <dbReference type="ARBA" id="ARBA00022989"/>
    </source>
</evidence>
<organism evidence="13 14">
    <name type="scientific">Shewanella holmiensis</name>
    <dbReference type="NCBI Taxonomy" id="2952222"/>
    <lineage>
        <taxon>Bacteria</taxon>
        <taxon>Pseudomonadati</taxon>
        <taxon>Pseudomonadota</taxon>
        <taxon>Gammaproteobacteria</taxon>
        <taxon>Alteromonadales</taxon>
        <taxon>Shewanellaceae</taxon>
        <taxon>Shewanella</taxon>
    </lineage>
</organism>
<reference evidence="13" key="1">
    <citation type="journal article" date="2023" name="Int. J. Syst. Evol. Microbiol.">
        <title>&lt;i&gt;Shewanella septentrionalis&lt;/i&gt; sp. nov. and &lt;i&gt;Shewanella holmiensis&lt;/i&gt; sp. nov., isolated from Baltic Sea water and sediments.</title>
        <authorList>
            <person name="Martin-Rodriguez A.J."/>
            <person name="Thorell K."/>
            <person name="Joffre E."/>
            <person name="Jensie-Markopoulos S."/>
            <person name="Moore E.R.B."/>
            <person name="Sjoling A."/>
        </authorList>
    </citation>
    <scope>NUCLEOTIDE SEQUENCE</scope>
    <source>
        <strain evidence="13">SP1S2-7</strain>
    </source>
</reference>
<dbReference type="PROSITE" id="PS50850">
    <property type="entry name" value="MFS"/>
    <property type="match status" value="1"/>
</dbReference>
<gene>
    <name evidence="13" type="primary">fucP</name>
    <name evidence="13" type="ORF">NE535_00745</name>
</gene>
<feature type="transmembrane region" description="Helical" evidence="11">
    <location>
        <begin position="381"/>
        <end position="400"/>
    </location>
</feature>
<evidence type="ECO:0000313" key="13">
    <source>
        <dbReference type="EMBL" id="MCT7940329.1"/>
    </source>
</evidence>
<dbReference type="GO" id="GO:0015535">
    <property type="term" value="F:fucose:proton symporter activity"/>
    <property type="evidence" value="ECO:0007669"/>
    <property type="project" value="InterPro"/>
</dbReference>
<dbReference type="GO" id="GO:0005354">
    <property type="term" value="F:galactose transmembrane transporter activity"/>
    <property type="evidence" value="ECO:0007669"/>
    <property type="project" value="InterPro"/>
</dbReference>
<evidence type="ECO:0000256" key="2">
    <source>
        <dbReference type="ARBA" id="ARBA00004429"/>
    </source>
</evidence>